<comment type="cofactor">
    <cofactor evidence="12 13 14">
        <name>Zn(2+)</name>
        <dbReference type="ChEBI" id="CHEBI:29105"/>
    </cofactor>
    <text evidence="12 13 14">Binds 1 zinc ion per monomer.</text>
</comment>
<evidence type="ECO:0000256" key="7">
    <source>
        <dbReference type="ARBA" id="ARBA00022771"/>
    </source>
</evidence>
<evidence type="ECO:0000256" key="9">
    <source>
        <dbReference type="ARBA" id="ARBA00022842"/>
    </source>
</evidence>
<dbReference type="GO" id="GO:1990077">
    <property type="term" value="C:primosome complex"/>
    <property type="evidence" value="ECO:0007669"/>
    <property type="project" value="UniProtKB-KW"/>
</dbReference>
<dbReference type="AlphaFoldDB" id="A0A386PND9"/>
<keyword evidence="2 12" id="KW-0639">Primosome</keyword>
<dbReference type="Gene3D" id="3.90.580.10">
    <property type="entry name" value="Zinc finger, CHC2-type domain"/>
    <property type="match status" value="1"/>
</dbReference>
<dbReference type="PANTHER" id="PTHR30313">
    <property type="entry name" value="DNA PRIMASE"/>
    <property type="match status" value="1"/>
</dbReference>
<dbReference type="SMART" id="SM00400">
    <property type="entry name" value="ZnF_CHCC"/>
    <property type="match status" value="1"/>
</dbReference>
<evidence type="ECO:0000256" key="2">
    <source>
        <dbReference type="ARBA" id="ARBA00022515"/>
    </source>
</evidence>
<dbReference type="InterPro" id="IPR013264">
    <property type="entry name" value="DNAG_N"/>
</dbReference>
<reference evidence="16 17" key="1">
    <citation type="journal article" date="2018" name="Infect. Genet. Evol.">
        <title>Genome-wide analysis of Borrelia turcica and 'Candidatus Borrelia tachyglossi' shows relapsing fever-like genomes with unique genomic links to Lyme disease Borrelia.</title>
        <authorList>
            <person name="Gofton A.W."/>
            <person name="Margos G."/>
            <person name="Fingerle V."/>
            <person name="Hepner S."/>
            <person name="Loh S.M."/>
            <person name="Ryan U."/>
            <person name="Irwin P."/>
            <person name="Oskam C.L."/>
        </authorList>
    </citation>
    <scope>NUCLEOTIDE SEQUENCE [LARGE SCALE GENOMIC DNA]</scope>
    <source>
        <strain evidence="16 17">IST7</strain>
    </source>
</reference>
<dbReference type="Gene3D" id="3.40.1360.10">
    <property type="match status" value="1"/>
</dbReference>
<dbReference type="Gene3D" id="3.90.980.10">
    <property type="entry name" value="DNA primase, catalytic core, N-terminal domain"/>
    <property type="match status" value="1"/>
</dbReference>
<dbReference type="GO" id="GO:0000428">
    <property type="term" value="C:DNA-directed RNA polymerase complex"/>
    <property type="evidence" value="ECO:0007669"/>
    <property type="project" value="UniProtKB-KW"/>
</dbReference>
<evidence type="ECO:0000256" key="10">
    <source>
        <dbReference type="ARBA" id="ARBA00023125"/>
    </source>
</evidence>
<evidence type="ECO:0000256" key="12">
    <source>
        <dbReference type="HAMAP-Rule" id="MF_00974"/>
    </source>
</evidence>
<evidence type="ECO:0000256" key="1">
    <source>
        <dbReference type="ARBA" id="ARBA00022478"/>
    </source>
</evidence>
<keyword evidence="1 12" id="KW-0240">DNA-directed RNA polymerase</keyword>
<dbReference type="InterPro" id="IPR030846">
    <property type="entry name" value="DnaG_bac"/>
</dbReference>
<keyword evidence="5 12" id="KW-0235">DNA replication</keyword>
<dbReference type="HAMAP" id="MF_00974">
    <property type="entry name" value="DNA_primase_DnaG"/>
    <property type="match status" value="1"/>
</dbReference>
<evidence type="ECO:0000256" key="13">
    <source>
        <dbReference type="PIRNR" id="PIRNR002811"/>
    </source>
</evidence>
<gene>
    <name evidence="12 16" type="primary">dnaG</name>
    <name evidence="16" type="ORF">DB313_03720</name>
</gene>
<dbReference type="InterPro" id="IPR050219">
    <property type="entry name" value="DnaG_primase"/>
</dbReference>
<evidence type="ECO:0000256" key="3">
    <source>
        <dbReference type="ARBA" id="ARBA00022679"/>
    </source>
</evidence>
<dbReference type="GO" id="GO:0005737">
    <property type="term" value="C:cytoplasm"/>
    <property type="evidence" value="ECO:0007669"/>
    <property type="project" value="TreeGrafter"/>
</dbReference>
<dbReference type="InterPro" id="IPR002694">
    <property type="entry name" value="Znf_CHC2"/>
</dbReference>
<dbReference type="Pfam" id="PF08275">
    <property type="entry name" value="DNAG_N"/>
    <property type="match status" value="1"/>
</dbReference>
<proteinExistence type="inferred from homology"/>
<keyword evidence="17" id="KW-1185">Reference proteome</keyword>
<dbReference type="SUPFAM" id="SSF57783">
    <property type="entry name" value="Zinc beta-ribbon"/>
    <property type="match status" value="1"/>
</dbReference>
<comment type="subunit">
    <text evidence="12">Monomer. Interacts with DnaB.</text>
</comment>
<dbReference type="GO" id="GO:0008270">
    <property type="term" value="F:zinc ion binding"/>
    <property type="evidence" value="ECO:0007669"/>
    <property type="project" value="UniProtKB-UniRule"/>
</dbReference>
<evidence type="ECO:0000256" key="11">
    <source>
        <dbReference type="ARBA" id="ARBA00023163"/>
    </source>
</evidence>
<feature type="zinc finger region" description="CHC2-type" evidence="12 14">
    <location>
        <begin position="37"/>
        <end position="61"/>
    </location>
</feature>
<dbReference type="GO" id="GO:0003899">
    <property type="term" value="F:DNA-directed RNA polymerase activity"/>
    <property type="evidence" value="ECO:0007669"/>
    <property type="project" value="UniProtKB-UniRule"/>
</dbReference>
<dbReference type="InterPro" id="IPR036977">
    <property type="entry name" value="DNA_primase_Znf_CHC2"/>
</dbReference>
<keyword evidence="3 12" id="KW-0808">Transferase</keyword>
<dbReference type="InterPro" id="IPR037068">
    <property type="entry name" value="DNA_primase_core_N_sf"/>
</dbReference>
<evidence type="ECO:0000256" key="6">
    <source>
        <dbReference type="ARBA" id="ARBA00022723"/>
    </source>
</evidence>
<organism evidence="16 17">
    <name type="scientific">Borrelia turcica IST7</name>
    <dbReference type="NCBI Taxonomy" id="1104446"/>
    <lineage>
        <taxon>Bacteria</taxon>
        <taxon>Pseudomonadati</taxon>
        <taxon>Spirochaetota</taxon>
        <taxon>Spirochaetia</taxon>
        <taxon>Spirochaetales</taxon>
        <taxon>Borreliaceae</taxon>
        <taxon>Borrelia</taxon>
    </lineage>
</organism>
<dbReference type="Pfam" id="PF01807">
    <property type="entry name" value="Zn_ribbon_DnaG"/>
    <property type="match status" value="1"/>
</dbReference>
<keyword evidence="7 12" id="KW-0863">Zinc-finger</keyword>
<evidence type="ECO:0000256" key="4">
    <source>
        <dbReference type="ARBA" id="ARBA00022695"/>
    </source>
</evidence>
<sequence length="592" mass="68326">MEHAKVIDLIRNRVDIVDFIGERVKLVKSGSSYKGLCPFHAEKTASFFVNPSQGFFYCFGCKRGGDVIKFLMDIEKFSYDNAVKFLCSRVGISYDDIKKPLKLKDGIQNKEIISKIYSLNAKLVKFFLASFCNNSEVLNYILRKRSISEKVINLFNIGYLKCDVEGGFSFYNFLISKGYSAEILSKSGFFSRKKQKFSILSGRLIFPIRDFKGNVVGFGGRSLGLNNGPKYINLSETDAFKKRELLYGFYEGFSVIKENKSVILTEGYIDVLSFFTADVRIAVSTLGTSFSREHLALIRRYADKIIICFDGDDAGLLATLKAYQICLPFGIDVSVIKMEDGLDPADVLKSKGASYLRGMVGDKCDAFEYLLEKYSAKYDLNKTSDLNHMIGIFIKLISLSSTNTQRDILLEKIESKVGVRLETLRKDYYDIRERNAIESSKKSTYSYQPNTYERYLVIALLKDFNYFNIIRRNISDSDLHDIDVRKVFMCFENLFDNNEIFSLLNLKEFLKDRYGVSEVFFEDMLRIEFEVDNEMVMQILFAIKKRKLEDRVLAFREMNRNSALMEIDAKTQIRELMFLNMQRESLRIYLNE</sequence>
<evidence type="ECO:0000256" key="5">
    <source>
        <dbReference type="ARBA" id="ARBA00022705"/>
    </source>
</evidence>
<keyword evidence="9" id="KW-0460">Magnesium</keyword>
<dbReference type="PROSITE" id="PS50880">
    <property type="entry name" value="TOPRIM"/>
    <property type="match status" value="1"/>
</dbReference>
<dbReference type="EMBL" id="CP028884">
    <property type="protein sequence ID" value="AYE36559.1"/>
    <property type="molecule type" value="Genomic_DNA"/>
</dbReference>
<dbReference type="RefSeq" id="WP_120104479.1">
    <property type="nucleotide sequence ID" value="NZ_CP028884.1"/>
</dbReference>
<dbReference type="OrthoDB" id="9803773at2"/>
<dbReference type="EC" id="2.7.7.101" evidence="12"/>
<keyword evidence="4 12" id="KW-0548">Nucleotidyltransferase</keyword>
<keyword evidence="10 12" id="KW-0238">DNA-binding</keyword>
<dbReference type="FunFam" id="3.90.580.10:FF:000001">
    <property type="entry name" value="DNA primase"/>
    <property type="match status" value="1"/>
</dbReference>
<evidence type="ECO:0000256" key="8">
    <source>
        <dbReference type="ARBA" id="ARBA00022833"/>
    </source>
</evidence>
<comment type="similarity">
    <text evidence="12 13">Belongs to the DnaG primase family.</text>
</comment>
<evidence type="ECO:0000313" key="17">
    <source>
        <dbReference type="Proteomes" id="UP000275571"/>
    </source>
</evidence>
<dbReference type="InterPro" id="IPR006171">
    <property type="entry name" value="TOPRIM_dom"/>
</dbReference>
<comment type="function">
    <text evidence="12 13">RNA polymerase that catalyzes the synthesis of short RNA molecules used as primers for DNA polymerase during DNA replication.</text>
</comment>
<dbReference type="PANTHER" id="PTHR30313:SF2">
    <property type="entry name" value="DNA PRIMASE"/>
    <property type="match status" value="1"/>
</dbReference>
<keyword evidence="6 12" id="KW-0479">Metal-binding</keyword>
<dbReference type="GO" id="GO:0003677">
    <property type="term" value="F:DNA binding"/>
    <property type="evidence" value="ECO:0007669"/>
    <property type="project" value="UniProtKB-KW"/>
</dbReference>
<keyword evidence="11 12" id="KW-0804">Transcription</keyword>
<keyword evidence="8 12" id="KW-0862">Zinc</keyword>
<evidence type="ECO:0000313" key="16">
    <source>
        <dbReference type="EMBL" id="AYE36559.1"/>
    </source>
</evidence>
<comment type="domain">
    <text evidence="12">Contains an N-terminal zinc-binding domain, a central core domain that contains the primase activity, and a C-terminal DnaB-binding domain.</text>
</comment>
<dbReference type="Proteomes" id="UP000275571">
    <property type="component" value="Chromosome"/>
</dbReference>
<comment type="catalytic activity">
    <reaction evidence="12">
        <text>ssDNA + n NTP = ssDNA/pppN(pN)n-1 hybrid + (n-1) diphosphate.</text>
        <dbReference type="EC" id="2.7.7.101"/>
    </reaction>
</comment>
<dbReference type="SMART" id="SM00493">
    <property type="entry name" value="TOPRIM"/>
    <property type="match status" value="1"/>
</dbReference>
<feature type="domain" description="Toprim" evidence="15">
    <location>
        <begin position="260"/>
        <end position="341"/>
    </location>
</feature>
<protein>
    <recommendedName>
        <fullName evidence="12 13">DNA primase</fullName>
        <ecNumber evidence="12">2.7.7.101</ecNumber>
    </recommendedName>
</protein>
<dbReference type="InterPro" id="IPR006295">
    <property type="entry name" value="DNA_primase_DnaG"/>
</dbReference>
<dbReference type="GO" id="GO:0006269">
    <property type="term" value="P:DNA replication, synthesis of primer"/>
    <property type="evidence" value="ECO:0007669"/>
    <property type="project" value="UniProtKB-UniRule"/>
</dbReference>
<evidence type="ECO:0000259" key="15">
    <source>
        <dbReference type="PROSITE" id="PS50880"/>
    </source>
</evidence>
<evidence type="ECO:0000256" key="14">
    <source>
        <dbReference type="PIRSR" id="PIRSR002811-1"/>
    </source>
</evidence>
<dbReference type="CDD" id="cd03364">
    <property type="entry name" value="TOPRIM_DnaG_primases"/>
    <property type="match status" value="1"/>
</dbReference>
<dbReference type="NCBIfam" id="TIGR01391">
    <property type="entry name" value="dnaG"/>
    <property type="match status" value="1"/>
</dbReference>
<dbReference type="InterPro" id="IPR034151">
    <property type="entry name" value="TOPRIM_DnaG_bac"/>
</dbReference>
<dbReference type="PIRSF" id="PIRSF002811">
    <property type="entry name" value="DnaG"/>
    <property type="match status" value="1"/>
</dbReference>
<name>A0A386PND9_9SPIR</name>
<dbReference type="Pfam" id="PF13155">
    <property type="entry name" value="Toprim_2"/>
    <property type="match status" value="1"/>
</dbReference>
<dbReference type="SUPFAM" id="SSF56731">
    <property type="entry name" value="DNA primase core"/>
    <property type="match status" value="1"/>
</dbReference>
<accession>A0A386PND9</accession>
<dbReference type="KEGG" id="btur:DB313_03720"/>